<dbReference type="EMBL" id="KM982403">
    <property type="protein sequence ID" value="AKI80815.1"/>
    <property type="molecule type" value="Genomic_DNA"/>
</dbReference>
<dbReference type="EMBL" id="JN036606">
    <property type="protein sequence ID" value="AEJ34393.1"/>
    <property type="molecule type" value="Genomic_DNA"/>
</dbReference>
<reference evidence="1 5" key="2">
    <citation type="journal article" date="2011" name="Virol. J.">
        <title>Breaking the 1000-gene barrier for Mimivirus using ultra-deep genome and transcriptome sequencing.</title>
        <authorList>
            <person name="Legendre M."/>
            <person name="Santini S."/>
            <person name="Rico A."/>
            <person name="Abergel C."/>
            <person name="Claverie J.M."/>
        </authorList>
    </citation>
    <scope>NUCLEOTIDE SEQUENCE [LARGE SCALE GENOMIC DNA]</scope>
</reference>
<dbReference type="Proteomes" id="UP000241474">
    <property type="component" value="Segment"/>
</dbReference>
<evidence type="ECO:0000313" key="6">
    <source>
        <dbReference type="Proteomes" id="UP000240552"/>
    </source>
</evidence>
<evidence type="ECO:0000313" key="5">
    <source>
        <dbReference type="Proteomes" id="UP000201519"/>
    </source>
</evidence>
<dbReference type="Proteomes" id="UP000201519">
    <property type="component" value="Segment"/>
</dbReference>
<reference evidence="7 8" key="3">
    <citation type="submission" date="2014-10" db="EMBL/GenBank/DDBJ databases">
        <title>Pan-genome analysis of Brazilian lineage A amoebal mimiviruses.</title>
        <authorList>
            <person name="Assis F.L."/>
            <person name="Abrahao J.S."/>
            <person name="Kroon E.G."/>
            <person name="Dornas F.P."/>
            <person name="Andrade K.R."/>
            <person name="Borato P.V.M."/>
            <person name="Pilotto M.R."/>
            <person name="Benamar S."/>
            <person name="LaScola B."/>
            <person name="Colson P."/>
        </authorList>
    </citation>
    <scope>NUCLEOTIDE SEQUENCE [LARGE SCALE GENOMIC DNA]</scope>
    <source>
        <strain evidence="4 8">Amazonia</strain>
        <strain evidence="3 7">Oyster</strain>
    </source>
</reference>
<organismHost>
    <name type="scientific">Acanthamoeba polyphaga</name>
    <name type="common">Amoeba</name>
    <dbReference type="NCBI Taxonomy" id="5757"/>
</organismHost>
<keyword evidence="5" id="KW-1185">Reference proteome</keyword>
<dbReference type="EMBL" id="HQ336222">
    <property type="protein sequence ID" value="ADO18491.1"/>
    <property type="molecule type" value="Genomic_DNA"/>
</dbReference>
<organism evidence="1 5">
    <name type="scientific">Acanthamoeba polyphaga mimivirus</name>
    <name type="common">APMV</name>
    <dbReference type="NCBI Taxonomy" id="212035"/>
    <lineage>
        <taxon>Viruses</taxon>
        <taxon>Varidnaviria</taxon>
        <taxon>Bamfordvirae</taxon>
        <taxon>Nucleocytoviricota</taxon>
        <taxon>Megaviricetes</taxon>
        <taxon>Imitervirales</taxon>
        <taxon>Mimiviridae</taxon>
        <taxon>Megamimivirinae</taxon>
        <taxon>Mimivirus</taxon>
        <taxon>Mimivirus bradfordmassiliense</taxon>
    </lineage>
</organism>
<evidence type="ECO:0000313" key="4">
    <source>
        <dbReference type="EMBL" id="AKI80815.1"/>
    </source>
</evidence>
<protein>
    <submittedName>
        <fullName evidence="2">Uncharacterized protein R159</fullName>
    </submittedName>
</protein>
<reference evidence="2 6" key="1">
    <citation type="journal article" date="2011" name="Proc. Natl. Acad. Sci. U.S.A.">
        <title>Mimivirus shows dramatic genome reduction after intraamoebal culture.</title>
        <authorList>
            <person name="Boyer M."/>
            <person name="Azza S."/>
            <person name="Barrassi L."/>
            <person name="Klose T."/>
            <person name="Campocasso A."/>
            <person name="Pagnier I."/>
            <person name="Fournous G."/>
            <person name="Borg A."/>
            <person name="Robert C."/>
            <person name="Zhang X."/>
            <person name="Desnues C."/>
            <person name="Henrissat B."/>
            <person name="Rossmann M.G."/>
            <person name="La Scola B."/>
            <person name="Raoult D."/>
        </authorList>
    </citation>
    <scope>NUCLEOTIDE SEQUENCE [LARGE SCALE GENOMIC DNA]</scope>
    <source>
        <strain evidence="2">M4</strain>
    </source>
</reference>
<evidence type="ECO:0000313" key="1">
    <source>
        <dbReference type="EMBL" id="ADO18491.1"/>
    </source>
</evidence>
<evidence type="ECO:0000313" key="7">
    <source>
        <dbReference type="Proteomes" id="UP000241474"/>
    </source>
</evidence>
<dbReference type="KEGG" id="vg:9924759"/>
<dbReference type="Proteomes" id="UP000240552">
    <property type="component" value="Segment"/>
</dbReference>
<sequence>MSASIGDLIGDSIGDSKKNLNASSKPFVPASLCHHNKQVKDTEAHYCDGKRFDVVISDVLIGWVERTGGKWRGYCNIPGGPAVDLIYIVRFPIGGRDSIKTFRESVISWEHKHYHTLHETIAEVWVVREHFRSKSIYQ</sequence>
<dbReference type="RefSeq" id="YP_003986651.1">
    <property type="nucleotide sequence ID" value="NC_014649.1"/>
</dbReference>
<dbReference type="Proteomes" id="UP000274448">
    <property type="component" value="Segment"/>
</dbReference>
<accession>A0A0G2XZY7</accession>
<proteinExistence type="predicted"/>
<evidence type="ECO:0000313" key="8">
    <source>
        <dbReference type="Proteomes" id="UP000274448"/>
    </source>
</evidence>
<accession>E3VYT7</accession>
<gene>
    <name evidence="1" type="primary">R159</name>
    <name evidence="2" type="ORF">MIMI_R159</name>
</gene>
<dbReference type="GeneID" id="9924759"/>
<name>A0A0G2XZY7_MIMIV</name>
<evidence type="ECO:0000313" key="2">
    <source>
        <dbReference type="EMBL" id="AEJ34393.1"/>
    </source>
</evidence>
<evidence type="ECO:0000313" key="3">
    <source>
        <dbReference type="EMBL" id="AKI78918.1"/>
    </source>
</evidence>
<dbReference type="EMBL" id="KM982401">
    <property type="protein sequence ID" value="AKI78918.1"/>
    <property type="molecule type" value="Genomic_DNA"/>
</dbReference>